<gene>
    <name evidence="1" type="ORF">T4A_12150</name>
    <name evidence="2" type="ORF">T4B_10640</name>
</gene>
<dbReference type="Proteomes" id="UP000054632">
    <property type="component" value="Unassembled WGS sequence"/>
</dbReference>
<dbReference type="Proteomes" id="UP000054805">
    <property type="component" value="Unassembled WGS sequence"/>
</dbReference>
<dbReference type="EMBL" id="JYDR01000026">
    <property type="protein sequence ID" value="KRY74347.1"/>
    <property type="molecule type" value="Genomic_DNA"/>
</dbReference>
<keyword evidence="4" id="KW-1185">Reference proteome</keyword>
<dbReference type="AlphaFoldDB" id="A0A0V1EKJ9"/>
<evidence type="ECO:0000313" key="2">
    <source>
        <dbReference type="EMBL" id="KRZ33647.1"/>
    </source>
</evidence>
<accession>A0A0V1EKJ9</accession>
<proteinExistence type="predicted"/>
<name>A0A0V1EKJ9_TRIPS</name>
<dbReference type="EMBL" id="JYDS01000008">
    <property type="protein sequence ID" value="KRZ33647.1"/>
    <property type="molecule type" value="Genomic_DNA"/>
</dbReference>
<evidence type="ECO:0000313" key="3">
    <source>
        <dbReference type="Proteomes" id="UP000054632"/>
    </source>
</evidence>
<evidence type="ECO:0000313" key="1">
    <source>
        <dbReference type="EMBL" id="KRY74347.1"/>
    </source>
</evidence>
<organism evidence="1 3">
    <name type="scientific">Trichinella pseudospiralis</name>
    <name type="common">Parasitic roundworm</name>
    <dbReference type="NCBI Taxonomy" id="6337"/>
    <lineage>
        <taxon>Eukaryota</taxon>
        <taxon>Metazoa</taxon>
        <taxon>Ecdysozoa</taxon>
        <taxon>Nematoda</taxon>
        <taxon>Enoplea</taxon>
        <taxon>Dorylaimia</taxon>
        <taxon>Trichinellida</taxon>
        <taxon>Trichinellidae</taxon>
        <taxon>Trichinella</taxon>
    </lineage>
</organism>
<protein>
    <submittedName>
        <fullName evidence="1">Uncharacterized protein</fullName>
    </submittedName>
</protein>
<reference evidence="3 4" key="1">
    <citation type="submission" date="2015-01" db="EMBL/GenBank/DDBJ databases">
        <title>Evolution of Trichinella species and genotypes.</title>
        <authorList>
            <person name="Korhonen P.K."/>
            <person name="Edoardo P."/>
            <person name="Giuseppe L.R."/>
            <person name="Gasser R.B."/>
        </authorList>
    </citation>
    <scope>NUCLEOTIDE SEQUENCE [LARGE SCALE GENOMIC DNA]</scope>
    <source>
        <strain evidence="1">ISS13</strain>
        <strain evidence="2">ISS588</strain>
    </source>
</reference>
<evidence type="ECO:0000313" key="4">
    <source>
        <dbReference type="Proteomes" id="UP000054805"/>
    </source>
</evidence>
<sequence length="90" mass="10999">MKRLFPDQFNTFVRGIHSNRQRYSHSETQHIQSRAFRKEQRTCLQCSMTNFKIILVKQLNFPPFFVHFDEHDESRHSTVQDEHKTFYLLL</sequence>
<comment type="caution">
    <text evidence="1">The sequence shown here is derived from an EMBL/GenBank/DDBJ whole genome shotgun (WGS) entry which is preliminary data.</text>
</comment>